<gene>
    <name evidence="9" type="ORF">BMF94_3143</name>
</gene>
<dbReference type="PRINTS" id="PR01035">
    <property type="entry name" value="TCRTETA"/>
</dbReference>
<dbReference type="InterPro" id="IPR036259">
    <property type="entry name" value="MFS_trans_sf"/>
</dbReference>
<dbReference type="STRING" id="741276.A0A2S5BA01"/>
<dbReference type="OrthoDB" id="440553at2759"/>
<evidence type="ECO:0000256" key="3">
    <source>
        <dbReference type="ARBA" id="ARBA00022448"/>
    </source>
</evidence>
<feature type="transmembrane region" description="Helical" evidence="7">
    <location>
        <begin position="197"/>
        <end position="217"/>
    </location>
</feature>
<dbReference type="GO" id="GO:0022857">
    <property type="term" value="F:transmembrane transporter activity"/>
    <property type="evidence" value="ECO:0007669"/>
    <property type="project" value="InterPro"/>
</dbReference>
<feature type="transmembrane region" description="Helical" evidence="7">
    <location>
        <begin position="108"/>
        <end position="125"/>
    </location>
</feature>
<evidence type="ECO:0000256" key="4">
    <source>
        <dbReference type="ARBA" id="ARBA00022692"/>
    </source>
</evidence>
<evidence type="ECO:0000259" key="8">
    <source>
        <dbReference type="PROSITE" id="PS50850"/>
    </source>
</evidence>
<evidence type="ECO:0000313" key="10">
    <source>
        <dbReference type="Proteomes" id="UP000237144"/>
    </source>
</evidence>
<comment type="similarity">
    <text evidence="2">Belongs to the major facilitator superfamily. Vesicular transporter family.</text>
</comment>
<feature type="transmembrane region" description="Helical" evidence="7">
    <location>
        <begin position="465"/>
        <end position="487"/>
    </location>
</feature>
<comment type="subcellular location">
    <subcellularLocation>
        <location evidence="1">Membrane</location>
        <topology evidence="1">Multi-pass membrane protein</topology>
    </subcellularLocation>
</comment>
<feature type="transmembrane region" description="Helical" evidence="7">
    <location>
        <begin position="433"/>
        <end position="459"/>
    </location>
</feature>
<name>A0A2S5BA01_9BASI</name>
<feature type="transmembrane region" description="Helical" evidence="7">
    <location>
        <begin position="131"/>
        <end position="155"/>
    </location>
</feature>
<sequence>MLERLSLKSGVRRSRSSAASATNVGRAPFLLRIRSSTWFIALAVSIGILVDLASYSLAVPVIPFRLERLHYHRVGDKTGYLVAAYAGGQIASTPLVAYVGARWRNRQVPLVVGLCSMIIATIIFMEAKNFQLMIVARILQGFSGTTLWCIGLALLADSVPEERIGSVLGVVLVGFPIGQAIGPPVGGALYDKFGYRAPFIFMLILVGVDLLLRLLMIEKHAALQYIRAGHYIPNFEAPGYVDPLTSSTSLHDLDGTVSKNNASVDDMALFDPDTVPLARAEMDQGPNDLKSQFIGYWHMLQSPRAMTTILLTLVNGFVAGGMQDTGLTLYLQHRYHMTSSGAGLVFLGLVIPVFFASPPAGWLSDKYGTKWVMLGGVVLSIPMFPLLIIKVSLPVFIVLLSVLGVAIASFVTPTTTDLALVAAGSTSIKTAQIFGVFNLAYSVGALIGPVVAGGLLARLGVMHGWIALAGLSAGLTAMLVPPILIFVGGPLNWHRSDADKVPTV</sequence>
<evidence type="ECO:0000256" key="7">
    <source>
        <dbReference type="SAM" id="Phobius"/>
    </source>
</evidence>
<keyword evidence="10" id="KW-1185">Reference proteome</keyword>
<dbReference type="EMBL" id="PJQD01000035">
    <property type="protein sequence ID" value="POY73610.1"/>
    <property type="molecule type" value="Genomic_DNA"/>
</dbReference>
<dbReference type="SUPFAM" id="SSF103473">
    <property type="entry name" value="MFS general substrate transporter"/>
    <property type="match status" value="1"/>
</dbReference>
<feature type="transmembrane region" description="Helical" evidence="7">
    <location>
        <begin position="371"/>
        <end position="389"/>
    </location>
</feature>
<feature type="domain" description="Major facilitator superfamily (MFS) profile" evidence="8">
    <location>
        <begin position="40"/>
        <end position="484"/>
    </location>
</feature>
<keyword evidence="4 7" id="KW-0812">Transmembrane</keyword>
<dbReference type="Gene3D" id="1.20.1250.20">
    <property type="entry name" value="MFS general substrate transporter like domains"/>
    <property type="match status" value="2"/>
</dbReference>
<dbReference type="InterPro" id="IPR011701">
    <property type="entry name" value="MFS"/>
</dbReference>
<dbReference type="GO" id="GO:0016020">
    <property type="term" value="C:membrane"/>
    <property type="evidence" value="ECO:0007669"/>
    <property type="project" value="UniProtKB-SubCell"/>
</dbReference>
<evidence type="ECO:0000256" key="6">
    <source>
        <dbReference type="ARBA" id="ARBA00023136"/>
    </source>
</evidence>
<reference evidence="9 10" key="1">
    <citation type="journal article" date="2018" name="Front. Microbiol.">
        <title>Prospects for Fungal Bioremediation of Acidic Radioactive Waste Sites: Characterization and Genome Sequence of Rhodotorula taiwanensis MD1149.</title>
        <authorList>
            <person name="Tkavc R."/>
            <person name="Matrosova V.Y."/>
            <person name="Grichenko O.E."/>
            <person name="Gostincar C."/>
            <person name="Volpe R.P."/>
            <person name="Klimenkova P."/>
            <person name="Gaidamakova E.K."/>
            <person name="Zhou C.E."/>
            <person name="Stewart B.J."/>
            <person name="Lyman M.G."/>
            <person name="Malfatti S.A."/>
            <person name="Rubinfeld B."/>
            <person name="Courtot M."/>
            <person name="Singh J."/>
            <person name="Dalgard C.L."/>
            <person name="Hamilton T."/>
            <person name="Frey K.G."/>
            <person name="Gunde-Cimerman N."/>
            <person name="Dugan L."/>
            <person name="Daly M.J."/>
        </authorList>
    </citation>
    <scope>NUCLEOTIDE SEQUENCE [LARGE SCALE GENOMIC DNA]</scope>
    <source>
        <strain evidence="9 10">MD1149</strain>
    </source>
</reference>
<dbReference type="PANTHER" id="PTHR23506">
    <property type="entry name" value="GH10249P"/>
    <property type="match status" value="1"/>
</dbReference>
<accession>A0A2S5BA01</accession>
<feature type="transmembrane region" description="Helical" evidence="7">
    <location>
        <begin position="78"/>
        <end position="101"/>
    </location>
</feature>
<dbReference type="InterPro" id="IPR050930">
    <property type="entry name" value="MFS_Vesicular_Transporter"/>
</dbReference>
<feature type="transmembrane region" description="Helical" evidence="7">
    <location>
        <begin position="342"/>
        <end position="364"/>
    </location>
</feature>
<evidence type="ECO:0000313" key="9">
    <source>
        <dbReference type="EMBL" id="POY73610.1"/>
    </source>
</evidence>
<feature type="transmembrane region" description="Helical" evidence="7">
    <location>
        <begin position="395"/>
        <end position="421"/>
    </location>
</feature>
<dbReference type="PANTHER" id="PTHR23506:SF23">
    <property type="entry name" value="GH10249P"/>
    <property type="match status" value="1"/>
</dbReference>
<dbReference type="InterPro" id="IPR001958">
    <property type="entry name" value="Tet-R_TetA/multi-R_MdtG-like"/>
</dbReference>
<evidence type="ECO:0000256" key="2">
    <source>
        <dbReference type="ARBA" id="ARBA00006829"/>
    </source>
</evidence>
<evidence type="ECO:0000256" key="5">
    <source>
        <dbReference type="ARBA" id="ARBA00022989"/>
    </source>
</evidence>
<dbReference type="InterPro" id="IPR020846">
    <property type="entry name" value="MFS_dom"/>
</dbReference>
<dbReference type="PROSITE" id="PS50850">
    <property type="entry name" value="MFS"/>
    <property type="match status" value="1"/>
</dbReference>
<feature type="transmembrane region" description="Helical" evidence="7">
    <location>
        <begin position="167"/>
        <end position="185"/>
    </location>
</feature>
<keyword evidence="5 7" id="KW-1133">Transmembrane helix</keyword>
<feature type="transmembrane region" description="Helical" evidence="7">
    <location>
        <begin position="305"/>
        <end position="322"/>
    </location>
</feature>
<dbReference type="Pfam" id="PF07690">
    <property type="entry name" value="MFS_1"/>
    <property type="match status" value="1"/>
</dbReference>
<comment type="caution">
    <text evidence="9">The sequence shown here is derived from an EMBL/GenBank/DDBJ whole genome shotgun (WGS) entry which is preliminary data.</text>
</comment>
<dbReference type="CDD" id="cd17325">
    <property type="entry name" value="MFS_MdtG_SLC18_like"/>
    <property type="match status" value="1"/>
</dbReference>
<proteinExistence type="inferred from homology"/>
<keyword evidence="3" id="KW-0813">Transport</keyword>
<organism evidence="9 10">
    <name type="scientific">Rhodotorula taiwanensis</name>
    <dbReference type="NCBI Taxonomy" id="741276"/>
    <lineage>
        <taxon>Eukaryota</taxon>
        <taxon>Fungi</taxon>
        <taxon>Dikarya</taxon>
        <taxon>Basidiomycota</taxon>
        <taxon>Pucciniomycotina</taxon>
        <taxon>Microbotryomycetes</taxon>
        <taxon>Sporidiobolales</taxon>
        <taxon>Sporidiobolaceae</taxon>
        <taxon>Rhodotorula</taxon>
    </lineage>
</organism>
<keyword evidence="6 7" id="KW-0472">Membrane</keyword>
<dbReference type="Proteomes" id="UP000237144">
    <property type="component" value="Unassembled WGS sequence"/>
</dbReference>
<protein>
    <recommendedName>
        <fullName evidence="8">Major facilitator superfamily (MFS) profile domain-containing protein</fullName>
    </recommendedName>
</protein>
<feature type="transmembrane region" description="Helical" evidence="7">
    <location>
        <begin position="38"/>
        <end position="58"/>
    </location>
</feature>
<evidence type="ECO:0000256" key="1">
    <source>
        <dbReference type="ARBA" id="ARBA00004141"/>
    </source>
</evidence>
<dbReference type="AlphaFoldDB" id="A0A2S5BA01"/>